<keyword evidence="1" id="KW-0812">Transmembrane</keyword>
<dbReference type="EMBL" id="CAJZBQ010000010">
    <property type="protein sequence ID" value="CAG9313327.1"/>
    <property type="molecule type" value="Genomic_DNA"/>
</dbReference>
<comment type="caution">
    <text evidence="2">The sequence shown here is derived from an EMBL/GenBank/DDBJ whole genome shotgun (WGS) entry which is preliminary data.</text>
</comment>
<keyword evidence="1" id="KW-0472">Membrane</keyword>
<keyword evidence="1" id="KW-1133">Transmembrane helix</keyword>
<gene>
    <name evidence="2" type="ORF">BSTOLATCC_MIC8600</name>
</gene>
<protein>
    <submittedName>
        <fullName evidence="2">Uncharacterized protein</fullName>
    </submittedName>
</protein>
<sequence>MVNFKIAIFGLFSAWYIYWYWSIIDKSKSFTPSIVRIYPKSDLHIPQDPPLTKSLMNIFSPHNVSESSNPSSYLYKAGWFFTSFISKDNSLVHIFVINDDIPTNKSYDPWHSEGLMYSGSFDDIISNNENFNWTQLWVQNFTGLVKYVTASQTDDDLLLVYKEVHDEGEAFKIRYYENRSLPIYEDIDLPYGLDVIGITIDHDIIAYSRFDDNKSFRTLLKNKKKDNEFVKEGWKIGPAGPDQDREHYGISQVPGIKLTSNGNKRILFRYWVGSQTSNILNAYSETEFFYLKDDEWTTMGENLKFNFSLKQFVNKNSKEKDIIQYPWARHSNNRKYFYVGYMNSIVTGVDWSDAENSTISFVDPSFFKKFTRFEVSNRGDFLAITELQSEQSGLKYIRFVGKNQTNDKKEIAIDISLMNLPAKILSQEIKSLKIIEQNQCIYAVILFSEGPMVVANFTDIEFQDVAQQSLLLRLFSIFSPILVVALILLINVKYFFNIGVWIW</sequence>
<evidence type="ECO:0000256" key="1">
    <source>
        <dbReference type="SAM" id="Phobius"/>
    </source>
</evidence>
<evidence type="ECO:0000313" key="3">
    <source>
        <dbReference type="Proteomes" id="UP001162131"/>
    </source>
</evidence>
<name>A0AAU9IJG2_9CILI</name>
<proteinExistence type="predicted"/>
<keyword evidence="3" id="KW-1185">Reference proteome</keyword>
<organism evidence="2 3">
    <name type="scientific">Blepharisma stoltei</name>
    <dbReference type="NCBI Taxonomy" id="1481888"/>
    <lineage>
        <taxon>Eukaryota</taxon>
        <taxon>Sar</taxon>
        <taxon>Alveolata</taxon>
        <taxon>Ciliophora</taxon>
        <taxon>Postciliodesmatophora</taxon>
        <taxon>Heterotrichea</taxon>
        <taxon>Heterotrichida</taxon>
        <taxon>Blepharismidae</taxon>
        <taxon>Blepharisma</taxon>
    </lineage>
</organism>
<evidence type="ECO:0000313" key="2">
    <source>
        <dbReference type="EMBL" id="CAG9313327.1"/>
    </source>
</evidence>
<dbReference type="AlphaFoldDB" id="A0AAU9IJG2"/>
<dbReference type="Proteomes" id="UP001162131">
    <property type="component" value="Unassembled WGS sequence"/>
</dbReference>
<accession>A0AAU9IJG2</accession>
<feature type="transmembrane region" description="Helical" evidence="1">
    <location>
        <begin position="6"/>
        <end position="24"/>
    </location>
</feature>
<reference evidence="2" key="1">
    <citation type="submission" date="2021-09" db="EMBL/GenBank/DDBJ databases">
        <authorList>
            <consortium name="AG Swart"/>
            <person name="Singh M."/>
            <person name="Singh A."/>
            <person name="Seah K."/>
            <person name="Emmerich C."/>
        </authorList>
    </citation>
    <scope>NUCLEOTIDE SEQUENCE</scope>
    <source>
        <strain evidence="2">ATCC30299</strain>
    </source>
</reference>